<dbReference type="AlphaFoldDB" id="A0A6J5DVB9"/>
<evidence type="ECO:0000256" key="2">
    <source>
        <dbReference type="ARBA" id="ARBA00005272"/>
    </source>
</evidence>
<keyword evidence="3" id="KW-0285">Flavoprotein</keyword>
<name>A0A6J5DVB9_9BURK</name>
<evidence type="ECO:0000313" key="8">
    <source>
        <dbReference type="Proteomes" id="UP000494329"/>
    </source>
</evidence>
<comment type="cofactor">
    <cofactor evidence="1">
        <name>FAD</name>
        <dbReference type="ChEBI" id="CHEBI:57692"/>
    </cofactor>
</comment>
<proteinExistence type="inferred from homology"/>
<dbReference type="PANTHER" id="PTHR42913:SF3">
    <property type="entry name" value="64 KDA MITOCHONDRIAL NADH DEHYDROGENASE (EUROFUNG)"/>
    <property type="match status" value="1"/>
</dbReference>
<dbReference type="Gene3D" id="3.50.50.100">
    <property type="match status" value="2"/>
</dbReference>
<organism evidence="7 8">
    <name type="scientific">Paraburkholderia solisilvae</name>
    <dbReference type="NCBI Taxonomy" id="624376"/>
    <lineage>
        <taxon>Bacteria</taxon>
        <taxon>Pseudomonadati</taxon>
        <taxon>Pseudomonadota</taxon>
        <taxon>Betaproteobacteria</taxon>
        <taxon>Burkholderiales</taxon>
        <taxon>Burkholderiaceae</taxon>
        <taxon>Paraburkholderia</taxon>
    </lineage>
</organism>
<dbReference type="InterPro" id="IPR036188">
    <property type="entry name" value="FAD/NAD-bd_sf"/>
</dbReference>
<dbReference type="EMBL" id="CADIKF010000018">
    <property type="protein sequence ID" value="CAB3757231.1"/>
    <property type="molecule type" value="Genomic_DNA"/>
</dbReference>
<keyword evidence="4" id="KW-0274">FAD</keyword>
<dbReference type="GO" id="GO:0019646">
    <property type="term" value="P:aerobic electron transport chain"/>
    <property type="evidence" value="ECO:0007669"/>
    <property type="project" value="TreeGrafter"/>
</dbReference>
<dbReference type="SUPFAM" id="SSF51905">
    <property type="entry name" value="FAD/NAD(P)-binding domain"/>
    <property type="match status" value="1"/>
</dbReference>
<evidence type="ECO:0000256" key="4">
    <source>
        <dbReference type="ARBA" id="ARBA00022827"/>
    </source>
</evidence>
<comment type="similarity">
    <text evidence="2">Belongs to the NADH dehydrogenase family.</text>
</comment>
<dbReference type="Proteomes" id="UP000494329">
    <property type="component" value="Unassembled WGS sequence"/>
</dbReference>
<dbReference type="Pfam" id="PF07992">
    <property type="entry name" value="Pyr_redox_2"/>
    <property type="match status" value="1"/>
</dbReference>
<evidence type="ECO:0000256" key="5">
    <source>
        <dbReference type="ARBA" id="ARBA00023002"/>
    </source>
</evidence>
<evidence type="ECO:0000256" key="1">
    <source>
        <dbReference type="ARBA" id="ARBA00001974"/>
    </source>
</evidence>
<evidence type="ECO:0000256" key="3">
    <source>
        <dbReference type="ARBA" id="ARBA00022630"/>
    </source>
</evidence>
<sequence>MHRIVVVGGGAGGLELATRVGDRYGRRKNAGEADVQITLVDRYPTHVWKPLLHEVAAGSLDPFTQELPYAAQARWHGFDFQQGELTKLDRSARRITLGPVADDDGAELLPQRELEYDTLVIAIGSTTHFFGVPGAPENSIALDTVPQAERFRKRLIAACVRAEYRTEHTVVERVESVDAPAGAAVAEATSATPAAAVPEAASAASISAPNTISGPRIQVVIVGGGATGVELSAELRNTAHVLSAYGLHKLDPRHDVGIVLIEAGPRILPALQERVSTATTELLTKLGVQVMVGETVAEVAPGVVRTASGKSVRADLTVWAAGIKAPAVLSDLDGLPVNRLGQLCVRRTLQTEIDDNIFALGDCAACAWPGNERNVPPRAQAAHQQASFLLKSIADRLAGRPLPEFTYRDFGSLVSLGHFSAVGNLMGGLIGGNMLIEGLFARFMYMSLYRLHIAALHGYARMVLDTFAHWLHRTTSPRVKLH</sequence>
<evidence type="ECO:0000259" key="6">
    <source>
        <dbReference type="Pfam" id="PF07992"/>
    </source>
</evidence>
<reference evidence="7 8" key="1">
    <citation type="submission" date="2020-04" db="EMBL/GenBank/DDBJ databases">
        <authorList>
            <person name="De Canck E."/>
        </authorList>
    </citation>
    <scope>NUCLEOTIDE SEQUENCE [LARGE SCALE GENOMIC DNA]</scope>
    <source>
        <strain evidence="7 8">LMG 29739</strain>
    </source>
</reference>
<evidence type="ECO:0000313" key="7">
    <source>
        <dbReference type="EMBL" id="CAB3757231.1"/>
    </source>
</evidence>
<accession>A0A6J5DVB9</accession>
<gene>
    <name evidence="7" type="primary">ndh</name>
    <name evidence="7" type="ORF">LMG29739_02644</name>
</gene>
<dbReference type="InterPro" id="IPR023753">
    <property type="entry name" value="FAD/NAD-binding_dom"/>
</dbReference>
<dbReference type="PRINTS" id="PR00368">
    <property type="entry name" value="FADPNR"/>
</dbReference>
<dbReference type="InterPro" id="IPR051169">
    <property type="entry name" value="NADH-Q_oxidoreductase"/>
</dbReference>
<dbReference type="RefSeq" id="WP_175111366.1">
    <property type="nucleotide sequence ID" value="NZ_CADIKF010000018.1"/>
</dbReference>
<dbReference type="GO" id="GO:0003955">
    <property type="term" value="F:NAD(P)H dehydrogenase (quinone) activity"/>
    <property type="evidence" value="ECO:0007669"/>
    <property type="project" value="TreeGrafter"/>
</dbReference>
<protein>
    <submittedName>
        <fullName evidence="7">NADH dehydrogenase</fullName>
        <ecNumber evidence="7">1.6.99.3</ecNumber>
    </submittedName>
</protein>
<keyword evidence="5 7" id="KW-0560">Oxidoreductase</keyword>
<dbReference type="EC" id="1.6.99.3" evidence="7"/>
<keyword evidence="8" id="KW-1185">Reference proteome</keyword>
<dbReference type="PANTHER" id="PTHR42913">
    <property type="entry name" value="APOPTOSIS-INDUCING FACTOR 1"/>
    <property type="match status" value="1"/>
</dbReference>
<feature type="domain" description="FAD/NAD(P)-binding" evidence="6">
    <location>
        <begin position="3"/>
        <end position="386"/>
    </location>
</feature>